<comment type="caution">
    <text evidence="1">The sequence shown here is derived from an EMBL/GenBank/DDBJ whole genome shotgun (WGS) entry which is preliminary data.</text>
</comment>
<organism evidence="1 2">
    <name type="scientific">Dermacentor silvarum</name>
    <name type="common">Tick</name>
    <dbReference type="NCBI Taxonomy" id="543639"/>
    <lineage>
        <taxon>Eukaryota</taxon>
        <taxon>Metazoa</taxon>
        <taxon>Ecdysozoa</taxon>
        <taxon>Arthropoda</taxon>
        <taxon>Chelicerata</taxon>
        <taxon>Arachnida</taxon>
        <taxon>Acari</taxon>
        <taxon>Parasitiformes</taxon>
        <taxon>Ixodida</taxon>
        <taxon>Ixodoidea</taxon>
        <taxon>Ixodidae</taxon>
        <taxon>Rhipicephalinae</taxon>
        <taxon>Dermacentor</taxon>
    </lineage>
</organism>
<evidence type="ECO:0000313" key="1">
    <source>
        <dbReference type="EMBL" id="KAH7937221.1"/>
    </source>
</evidence>
<protein>
    <submittedName>
        <fullName evidence="1">Uncharacterized protein</fullName>
    </submittedName>
</protein>
<proteinExistence type="predicted"/>
<name>A0ACB8C8M0_DERSI</name>
<dbReference type="EMBL" id="CM023477">
    <property type="protein sequence ID" value="KAH7937221.1"/>
    <property type="molecule type" value="Genomic_DNA"/>
</dbReference>
<gene>
    <name evidence="1" type="ORF">HPB49_009017</name>
</gene>
<evidence type="ECO:0000313" key="2">
    <source>
        <dbReference type="Proteomes" id="UP000821865"/>
    </source>
</evidence>
<sequence>MEGGRGSSAADACNHELCVVPAGQHVAAINVCDTLSRWHGDCPRYGAPCEIGHFSVRGEGEDFEYIDGAVAKRYLRARIPWRPMLNLNTGYAKAVRIMWESVTPRETLLRWVILNKDKVGMCSPDEEAPSSETKSIRTDFICRRSTLSIVMRTPYELDKGWRLVACRHKGIIYLHQHPTMEHVHRSLEERGDTIIDRMTYWGTKFHRSMTTTMDSGKSTRKSINWRHPSTPVYTTVLDYSQIQYLFHHFDPNCTATPAFAWQARARIIDARPAGLGANFYDIAGSQAEPGVDPQEDELLREGDGYYTVLLCQLGSHSIVMGGEVKAVDPSVECKLGSTAGYVEFKTNCVLSTEWQRRRFHENKLFQWWAQARLGGVPKGLCAFRDKNGIVLHIEQFDFINMPDMAEGLWSEEVCMRFCNHLLSFIKEHVEGNDGRTVYHFEYVPSSREIVCKRLTNPTKLYRLPDWFLEAFEDC</sequence>
<keyword evidence="2" id="KW-1185">Reference proteome</keyword>
<accession>A0ACB8C8M0</accession>
<dbReference type="Proteomes" id="UP000821865">
    <property type="component" value="Chromosome 8"/>
</dbReference>
<reference evidence="1" key="1">
    <citation type="submission" date="2020-05" db="EMBL/GenBank/DDBJ databases">
        <title>Large-scale comparative analyses of tick genomes elucidate their genetic diversity and vector capacities.</title>
        <authorList>
            <person name="Jia N."/>
            <person name="Wang J."/>
            <person name="Shi W."/>
            <person name="Du L."/>
            <person name="Sun Y."/>
            <person name="Zhan W."/>
            <person name="Jiang J."/>
            <person name="Wang Q."/>
            <person name="Zhang B."/>
            <person name="Ji P."/>
            <person name="Sakyi L.B."/>
            <person name="Cui X."/>
            <person name="Yuan T."/>
            <person name="Jiang B."/>
            <person name="Yang W."/>
            <person name="Lam T.T.-Y."/>
            <person name="Chang Q."/>
            <person name="Ding S."/>
            <person name="Wang X."/>
            <person name="Zhu J."/>
            <person name="Ruan X."/>
            <person name="Zhao L."/>
            <person name="Wei J."/>
            <person name="Que T."/>
            <person name="Du C."/>
            <person name="Cheng J."/>
            <person name="Dai P."/>
            <person name="Han X."/>
            <person name="Huang E."/>
            <person name="Gao Y."/>
            <person name="Liu J."/>
            <person name="Shao H."/>
            <person name="Ye R."/>
            <person name="Li L."/>
            <person name="Wei W."/>
            <person name="Wang X."/>
            <person name="Wang C."/>
            <person name="Yang T."/>
            <person name="Huo Q."/>
            <person name="Li W."/>
            <person name="Guo W."/>
            <person name="Chen H."/>
            <person name="Zhou L."/>
            <person name="Ni X."/>
            <person name="Tian J."/>
            <person name="Zhou Y."/>
            <person name="Sheng Y."/>
            <person name="Liu T."/>
            <person name="Pan Y."/>
            <person name="Xia L."/>
            <person name="Li J."/>
            <person name="Zhao F."/>
            <person name="Cao W."/>
        </authorList>
    </citation>
    <scope>NUCLEOTIDE SEQUENCE</scope>
    <source>
        <strain evidence="1">Dsil-2018</strain>
    </source>
</reference>